<proteinExistence type="predicted"/>
<dbReference type="AlphaFoldDB" id="A0A644XJ98"/>
<organism evidence="1">
    <name type="scientific">bioreactor metagenome</name>
    <dbReference type="NCBI Taxonomy" id="1076179"/>
    <lineage>
        <taxon>unclassified sequences</taxon>
        <taxon>metagenomes</taxon>
        <taxon>ecological metagenomes</taxon>
    </lineage>
</organism>
<dbReference type="EMBL" id="VSSQ01002564">
    <property type="protein sequence ID" value="MPM16169.1"/>
    <property type="molecule type" value="Genomic_DNA"/>
</dbReference>
<evidence type="ECO:0000313" key="1">
    <source>
        <dbReference type="EMBL" id="MPM16169.1"/>
    </source>
</evidence>
<sequence>MLRVISDAVENLSNSELEKLVTFLNTSPLKDLPNPAAILAEISPTITEATMLSNAIPSIFNPEIIIAFVCSLSVFIPISEYSFFT</sequence>
<protein>
    <submittedName>
        <fullName evidence="1">Uncharacterized protein</fullName>
    </submittedName>
</protein>
<gene>
    <name evidence="1" type="ORF">SDC9_62545</name>
</gene>
<name>A0A644XJ98_9ZZZZ</name>
<accession>A0A644XJ98</accession>
<reference evidence="1" key="1">
    <citation type="submission" date="2019-08" db="EMBL/GenBank/DDBJ databases">
        <authorList>
            <person name="Kucharzyk K."/>
            <person name="Murdoch R.W."/>
            <person name="Higgins S."/>
            <person name="Loffler F."/>
        </authorList>
    </citation>
    <scope>NUCLEOTIDE SEQUENCE</scope>
</reference>
<comment type="caution">
    <text evidence="1">The sequence shown here is derived from an EMBL/GenBank/DDBJ whole genome shotgun (WGS) entry which is preliminary data.</text>
</comment>